<accession>A0AA37WN60</accession>
<dbReference type="EMBL" id="BSPD01000067">
    <property type="protein sequence ID" value="GLS27198.1"/>
    <property type="molecule type" value="Genomic_DNA"/>
</dbReference>
<dbReference type="RefSeq" id="WP_232595152.1">
    <property type="nucleotide sequence ID" value="NZ_BSPD01000067.1"/>
</dbReference>
<reference evidence="1 2" key="1">
    <citation type="journal article" date="2014" name="Int. J. Syst. Evol. Microbiol.">
        <title>Complete genome sequence of Corynebacterium casei LMG S-19264T (=DSM 44701T), isolated from a smear-ripened cheese.</title>
        <authorList>
            <consortium name="US DOE Joint Genome Institute (JGI-PGF)"/>
            <person name="Walter F."/>
            <person name="Albersmeier A."/>
            <person name="Kalinowski J."/>
            <person name="Ruckert C."/>
        </authorList>
    </citation>
    <scope>NUCLEOTIDE SEQUENCE [LARGE SCALE GENOMIC DNA]</scope>
    <source>
        <strain evidence="1 2">NBRC 110095</strain>
    </source>
</reference>
<comment type="caution">
    <text evidence="1">The sequence shown here is derived from an EMBL/GenBank/DDBJ whole genome shotgun (WGS) entry which is preliminary data.</text>
</comment>
<evidence type="ECO:0008006" key="3">
    <source>
        <dbReference type="Google" id="ProtNLM"/>
    </source>
</evidence>
<sequence length="411" mass="46881">MYHRSFGLAKLVSDMMKPGFRILDLGALSFGTTQAFLKQKCQCHVEDLIEYLAELKEGEDPIAALSEHLIPKPSNLKFDVVLCWDILNFLELDVIEHLIHCLAPHLKAGTVLHTMRYTGQLPEHPRRFKLLDDFCFEYVDDTSYPRIKAKGHSTVTLLKRMHRFSLCNTLMQRDGMDKNVTEHLLEYESTTSKQRLHGSLSGSVSTYFTDQALRDRAQFPGIVKLFKQLPDNARLLDCGRKAAQNRDATVRHAKELFMEDLFASMSWQKKIAPDHANDAPSTKNHLSEAMLRFTNGTTFDAILLWDFLNFCTQTQVQQLNSALLPMLQTGTLLHFVMFKGKGRPNTPAIFEMQNNGEVTIKGDVTGNHPRDIQSTAELMRLLPKYKLHAHHFGRLVTGESYQEFVLQCVSQ</sequence>
<evidence type="ECO:0000313" key="2">
    <source>
        <dbReference type="Proteomes" id="UP001156870"/>
    </source>
</evidence>
<dbReference type="Proteomes" id="UP001156870">
    <property type="component" value="Unassembled WGS sequence"/>
</dbReference>
<dbReference type="AlphaFoldDB" id="A0AA37WN60"/>
<dbReference type="CDD" id="cd02440">
    <property type="entry name" value="AdoMet_MTases"/>
    <property type="match status" value="1"/>
</dbReference>
<protein>
    <recommendedName>
        <fullName evidence="3">Methyltransferase domain-containing protein</fullName>
    </recommendedName>
</protein>
<dbReference type="InterPro" id="IPR029063">
    <property type="entry name" value="SAM-dependent_MTases_sf"/>
</dbReference>
<gene>
    <name evidence="1" type="ORF">GCM10007877_29170</name>
</gene>
<dbReference type="SUPFAM" id="SSF53335">
    <property type="entry name" value="S-adenosyl-L-methionine-dependent methyltransferases"/>
    <property type="match status" value="1"/>
</dbReference>
<evidence type="ECO:0000313" key="1">
    <source>
        <dbReference type="EMBL" id="GLS27198.1"/>
    </source>
</evidence>
<proteinExistence type="predicted"/>
<organism evidence="1 2">
    <name type="scientific">Marinibactrum halimedae</name>
    <dbReference type="NCBI Taxonomy" id="1444977"/>
    <lineage>
        <taxon>Bacteria</taxon>
        <taxon>Pseudomonadati</taxon>
        <taxon>Pseudomonadota</taxon>
        <taxon>Gammaproteobacteria</taxon>
        <taxon>Cellvibrionales</taxon>
        <taxon>Cellvibrionaceae</taxon>
        <taxon>Marinibactrum</taxon>
    </lineage>
</organism>
<keyword evidence="2" id="KW-1185">Reference proteome</keyword>
<name>A0AA37WN60_9GAMM</name>
<dbReference type="Gene3D" id="3.40.50.150">
    <property type="entry name" value="Vaccinia Virus protein VP39"/>
    <property type="match status" value="1"/>
</dbReference>